<dbReference type="OrthoDB" id="10427785at2759"/>
<sequence>MLRAALDNLLTNLSRSWKLKYLLHRMGDPRLRHVYREQNKLADAFAAVPITTTFVDNNTMLFWNSPASLMDILRVDKNGELHSRRVQATSHSSRSMFNTSSARQVVHTSSAGSVVSVVAQPQLGTL</sequence>
<dbReference type="EMBL" id="JACXVP010000002">
    <property type="protein sequence ID" value="KAG5627989.1"/>
    <property type="molecule type" value="Genomic_DNA"/>
</dbReference>
<organism evidence="1 2">
    <name type="scientific">Solanum commersonii</name>
    <name type="common">Commerson's wild potato</name>
    <name type="synonym">Commerson's nightshade</name>
    <dbReference type="NCBI Taxonomy" id="4109"/>
    <lineage>
        <taxon>Eukaryota</taxon>
        <taxon>Viridiplantae</taxon>
        <taxon>Streptophyta</taxon>
        <taxon>Embryophyta</taxon>
        <taxon>Tracheophyta</taxon>
        <taxon>Spermatophyta</taxon>
        <taxon>Magnoliopsida</taxon>
        <taxon>eudicotyledons</taxon>
        <taxon>Gunneridae</taxon>
        <taxon>Pentapetalae</taxon>
        <taxon>asterids</taxon>
        <taxon>lamiids</taxon>
        <taxon>Solanales</taxon>
        <taxon>Solanaceae</taxon>
        <taxon>Solanoideae</taxon>
        <taxon>Solaneae</taxon>
        <taxon>Solanum</taxon>
    </lineage>
</organism>
<name>A0A9J6ATT4_SOLCO</name>
<gene>
    <name evidence="1" type="ORF">H5410_013207</name>
</gene>
<comment type="caution">
    <text evidence="1">The sequence shown here is derived from an EMBL/GenBank/DDBJ whole genome shotgun (WGS) entry which is preliminary data.</text>
</comment>
<protein>
    <submittedName>
        <fullName evidence="1">Uncharacterized protein</fullName>
    </submittedName>
</protein>
<dbReference type="AlphaFoldDB" id="A0A9J6ATT4"/>
<proteinExistence type="predicted"/>
<accession>A0A9J6ATT4</accession>
<dbReference type="Proteomes" id="UP000824120">
    <property type="component" value="Chromosome 2"/>
</dbReference>
<reference evidence="1 2" key="1">
    <citation type="submission" date="2020-09" db="EMBL/GenBank/DDBJ databases">
        <title>De no assembly of potato wild relative species, Solanum commersonii.</title>
        <authorList>
            <person name="Cho K."/>
        </authorList>
    </citation>
    <scope>NUCLEOTIDE SEQUENCE [LARGE SCALE GENOMIC DNA]</scope>
    <source>
        <strain evidence="1">LZ3.2</strain>
        <tissue evidence="1">Leaf</tissue>
    </source>
</reference>
<evidence type="ECO:0000313" key="2">
    <source>
        <dbReference type="Proteomes" id="UP000824120"/>
    </source>
</evidence>
<keyword evidence="2" id="KW-1185">Reference proteome</keyword>
<evidence type="ECO:0000313" key="1">
    <source>
        <dbReference type="EMBL" id="KAG5627989.1"/>
    </source>
</evidence>